<dbReference type="EMBL" id="LOMK01000001">
    <property type="protein sequence ID" value="KYN25992.1"/>
    <property type="molecule type" value="Genomic_DNA"/>
</dbReference>
<accession>A0A151JK10</accession>
<sequence length="166" mass="18462">MDVISSVDSDSMLPKRFHLSLSAMLLSPSLFAHSAGEPSGEIAQYLQEQFTVQRLQNDTDLLAQTAPTDLDLDARPTQVEWQIDGVQNRAKCILSQKEKATSHLDFDYGEANDLSDGLQHIDLPKHKSRQIYQQTLVPSGKWGNQPPYVVKNDASLSLSISSDCFE</sequence>
<name>A0A151JK10_9VIBR</name>
<reference evidence="2" key="1">
    <citation type="submission" date="2015-12" db="EMBL/GenBank/DDBJ databases">
        <authorList>
            <person name="Tarr C.L."/>
            <person name="Gladney L.M."/>
        </authorList>
    </citation>
    <scope>NUCLEOTIDE SEQUENCE [LARGE SCALE GENOMIC DNA]</scope>
    <source>
        <strain evidence="2">2756-81</strain>
    </source>
</reference>
<dbReference type="Proteomes" id="UP000075349">
    <property type="component" value="Unassembled WGS sequence"/>
</dbReference>
<evidence type="ECO:0000313" key="2">
    <source>
        <dbReference type="Proteomes" id="UP000075349"/>
    </source>
</evidence>
<evidence type="ECO:0000313" key="1">
    <source>
        <dbReference type="EMBL" id="KYN25992.1"/>
    </source>
</evidence>
<gene>
    <name evidence="1" type="ORF">AUQ44_12090</name>
</gene>
<dbReference type="AlphaFoldDB" id="A0A151JK10"/>
<organism evidence="1 2">
    <name type="scientific">Vibrio cidicii</name>
    <dbReference type="NCBI Taxonomy" id="1763883"/>
    <lineage>
        <taxon>Bacteria</taxon>
        <taxon>Pseudomonadati</taxon>
        <taxon>Pseudomonadota</taxon>
        <taxon>Gammaproteobacteria</taxon>
        <taxon>Vibrionales</taxon>
        <taxon>Vibrionaceae</taxon>
        <taxon>Vibrio</taxon>
    </lineage>
</organism>
<comment type="caution">
    <text evidence="1">The sequence shown here is derived from an EMBL/GenBank/DDBJ whole genome shotgun (WGS) entry which is preliminary data.</text>
</comment>
<proteinExistence type="predicted"/>
<protein>
    <submittedName>
        <fullName evidence="1">Uncharacterized protein</fullName>
    </submittedName>
</protein>